<dbReference type="EMBL" id="QJKJ01001142">
    <property type="protein sequence ID" value="RDY09031.1"/>
    <property type="molecule type" value="Genomic_DNA"/>
</dbReference>
<dbReference type="OrthoDB" id="1225297at2759"/>
<dbReference type="PANTHER" id="PTHR35317:SF11">
    <property type="entry name" value="CCHC-TYPE DOMAIN-CONTAINING PROTEIN"/>
    <property type="match status" value="1"/>
</dbReference>
<proteinExistence type="predicted"/>
<feature type="non-terminal residue" evidence="1">
    <location>
        <position position="165"/>
    </location>
</feature>
<accession>A0A371I1Z0</accession>
<feature type="non-terminal residue" evidence="1">
    <location>
        <position position="1"/>
    </location>
</feature>
<dbReference type="STRING" id="157652.A0A371I1Z0"/>
<dbReference type="Proteomes" id="UP000257109">
    <property type="component" value="Unassembled WGS sequence"/>
</dbReference>
<dbReference type="PANTHER" id="PTHR35317">
    <property type="entry name" value="OS04G0629600 PROTEIN"/>
    <property type="match status" value="1"/>
</dbReference>
<sequence>SLEALDLWEAVEEDLISDQKSQRKKKNKIKAKTCLFAGASQTIFTRIMTLKSTKAIWDYLREEYTRDERIQSIQVLNLMRPFELQRMKKFEIIKEYSDRLLDIANKMRLLGSDLADSRIVEKIFSYMPQAQEQPRLMREDHVVESSLLAKHHNVETNKKKHFKKN</sequence>
<dbReference type="Pfam" id="PF14223">
    <property type="entry name" value="Retrotran_gag_2"/>
    <property type="match status" value="1"/>
</dbReference>
<name>A0A371I1Z0_MUCPR</name>
<evidence type="ECO:0008006" key="3">
    <source>
        <dbReference type="Google" id="ProtNLM"/>
    </source>
</evidence>
<protein>
    <recommendedName>
        <fullName evidence="3">UBN2 domain-containing protein</fullName>
    </recommendedName>
</protein>
<evidence type="ECO:0000313" key="2">
    <source>
        <dbReference type="Proteomes" id="UP000257109"/>
    </source>
</evidence>
<dbReference type="AlphaFoldDB" id="A0A371I1Z0"/>
<evidence type="ECO:0000313" key="1">
    <source>
        <dbReference type="EMBL" id="RDY09031.1"/>
    </source>
</evidence>
<organism evidence="1 2">
    <name type="scientific">Mucuna pruriens</name>
    <name type="common">Velvet bean</name>
    <name type="synonym">Dolichos pruriens</name>
    <dbReference type="NCBI Taxonomy" id="157652"/>
    <lineage>
        <taxon>Eukaryota</taxon>
        <taxon>Viridiplantae</taxon>
        <taxon>Streptophyta</taxon>
        <taxon>Embryophyta</taxon>
        <taxon>Tracheophyta</taxon>
        <taxon>Spermatophyta</taxon>
        <taxon>Magnoliopsida</taxon>
        <taxon>eudicotyledons</taxon>
        <taxon>Gunneridae</taxon>
        <taxon>Pentapetalae</taxon>
        <taxon>rosids</taxon>
        <taxon>fabids</taxon>
        <taxon>Fabales</taxon>
        <taxon>Fabaceae</taxon>
        <taxon>Papilionoideae</taxon>
        <taxon>50 kb inversion clade</taxon>
        <taxon>NPAAA clade</taxon>
        <taxon>indigoferoid/millettioid clade</taxon>
        <taxon>Phaseoleae</taxon>
        <taxon>Mucuna</taxon>
    </lineage>
</organism>
<gene>
    <name evidence="1" type="ORF">CR513_06677</name>
</gene>
<keyword evidence="2" id="KW-1185">Reference proteome</keyword>
<reference evidence="1" key="1">
    <citation type="submission" date="2018-05" db="EMBL/GenBank/DDBJ databases">
        <title>Draft genome of Mucuna pruriens seed.</title>
        <authorList>
            <person name="Nnadi N.E."/>
            <person name="Vos R."/>
            <person name="Hasami M.H."/>
            <person name="Devisetty U.K."/>
            <person name="Aguiy J.C."/>
        </authorList>
    </citation>
    <scope>NUCLEOTIDE SEQUENCE [LARGE SCALE GENOMIC DNA]</scope>
    <source>
        <strain evidence="1">JCA_2017</strain>
    </source>
</reference>
<comment type="caution">
    <text evidence="1">The sequence shown here is derived from an EMBL/GenBank/DDBJ whole genome shotgun (WGS) entry which is preliminary data.</text>
</comment>